<keyword evidence="1" id="KW-0472">Membrane</keyword>
<dbReference type="Proteomes" id="UP001596091">
    <property type="component" value="Unassembled WGS sequence"/>
</dbReference>
<name>A0ABW1EKH9_9BACT</name>
<comment type="caution">
    <text evidence="2">The sequence shown here is derived from an EMBL/GenBank/DDBJ whole genome shotgun (WGS) entry which is preliminary data.</text>
</comment>
<feature type="transmembrane region" description="Helical" evidence="1">
    <location>
        <begin position="38"/>
        <end position="60"/>
    </location>
</feature>
<evidence type="ECO:0000313" key="2">
    <source>
        <dbReference type="EMBL" id="MFC5864754.1"/>
    </source>
</evidence>
<dbReference type="EMBL" id="JBHSPH010000010">
    <property type="protein sequence ID" value="MFC5864754.1"/>
    <property type="molecule type" value="Genomic_DNA"/>
</dbReference>
<keyword evidence="1" id="KW-1133">Transmembrane helix</keyword>
<accession>A0ABW1EKH9</accession>
<keyword evidence="3" id="KW-1185">Reference proteome</keyword>
<evidence type="ECO:0000313" key="3">
    <source>
        <dbReference type="Proteomes" id="UP001596091"/>
    </source>
</evidence>
<dbReference type="RefSeq" id="WP_263332613.1">
    <property type="nucleotide sequence ID" value="NZ_JAGSYH010000001.1"/>
</dbReference>
<keyword evidence="1" id="KW-0812">Transmembrane</keyword>
<reference evidence="3" key="1">
    <citation type="journal article" date="2019" name="Int. J. Syst. Evol. Microbiol.">
        <title>The Global Catalogue of Microorganisms (GCM) 10K type strain sequencing project: providing services to taxonomists for standard genome sequencing and annotation.</title>
        <authorList>
            <consortium name="The Broad Institute Genomics Platform"/>
            <consortium name="The Broad Institute Genome Sequencing Center for Infectious Disease"/>
            <person name="Wu L."/>
            <person name="Ma J."/>
        </authorList>
    </citation>
    <scope>NUCLEOTIDE SEQUENCE [LARGE SCALE GENOMIC DNA]</scope>
    <source>
        <strain evidence="3">JCM 4087</strain>
    </source>
</reference>
<organism evidence="2 3">
    <name type="scientific">Acidicapsa dinghuensis</name>
    <dbReference type="NCBI Taxonomy" id="2218256"/>
    <lineage>
        <taxon>Bacteria</taxon>
        <taxon>Pseudomonadati</taxon>
        <taxon>Acidobacteriota</taxon>
        <taxon>Terriglobia</taxon>
        <taxon>Terriglobales</taxon>
        <taxon>Acidobacteriaceae</taxon>
        <taxon>Acidicapsa</taxon>
    </lineage>
</organism>
<protein>
    <submittedName>
        <fullName evidence="2">Uncharacterized protein</fullName>
    </submittedName>
</protein>
<sequence>MQCERFGVLVLLAGGLISVREAEEVLYPSPLAGLLRHVKIVLCWGVICAVVLLIVAGAVAEGSNWNPWVGAHYGLLSWNGPTIARHVHAVLRTLFGGL</sequence>
<evidence type="ECO:0000256" key="1">
    <source>
        <dbReference type="SAM" id="Phobius"/>
    </source>
</evidence>
<proteinExistence type="predicted"/>
<gene>
    <name evidence="2" type="ORF">ACFPT7_20770</name>
</gene>